<evidence type="ECO:0000256" key="1">
    <source>
        <dbReference type="SAM" id="Phobius"/>
    </source>
</evidence>
<dbReference type="Proteomes" id="UP001501231">
    <property type="component" value="Unassembled WGS sequence"/>
</dbReference>
<dbReference type="Pfam" id="PF22564">
    <property type="entry name" value="HAAS"/>
    <property type="match status" value="1"/>
</dbReference>
<feature type="transmembrane region" description="Helical" evidence="1">
    <location>
        <begin position="91"/>
        <end position="124"/>
    </location>
</feature>
<keyword evidence="1" id="KW-1133">Transmembrane helix</keyword>
<evidence type="ECO:0008006" key="4">
    <source>
        <dbReference type="Google" id="ProtNLM"/>
    </source>
</evidence>
<dbReference type="RefSeq" id="WP_344592111.1">
    <property type="nucleotide sequence ID" value="NZ_BAAARW010000020.1"/>
</dbReference>
<name>A0ABN3JHP3_9ACTN</name>
<evidence type="ECO:0000313" key="3">
    <source>
        <dbReference type="Proteomes" id="UP001501231"/>
    </source>
</evidence>
<comment type="caution">
    <text evidence="2">The sequence shown here is derived from an EMBL/GenBank/DDBJ whole genome shotgun (WGS) entry which is preliminary data.</text>
</comment>
<keyword evidence="1" id="KW-0472">Membrane</keyword>
<evidence type="ECO:0000313" key="2">
    <source>
        <dbReference type="EMBL" id="GAA2430775.1"/>
    </source>
</evidence>
<reference evidence="2 3" key="1">
    <citation type="journal article" date="2019" name="Int. J. Syst. Evol. Microbiol.">
        <title>The Global Catalogue of Microorganisms (GCM) 10K type strain sequencing project: providing services to taxonomists for standard genome sequencing and annotation.</title>
        <authorList>
            <consortium name="The Broad Institute Genomics Platform"/>
            <consortium name="The Broad Institute Genome Sequencing Center for Infectious Disease"/>
            <person name="Wu L."/>
            <person name="Ma J."/>
        </authorList>
    </citation>
    <scope>NUCLEOTIDE SEQUENCE [LARGE SCALE GENOMIC DNA]</scope>
    <source>
        <strain evidence="2 3">JCM 3325</strain>
    </source>
</reference>
<proteinExistence type="predicted"/>
<keyword evidence="1" id="KW-0812">Transmembrane</keyword>
<protein>
    <recommendedName>
        <fullName evidence="4">DUF1700 domain-containing protein</fullName>
    </recommendedName>
</protein>
<dbReference type="EMBL" id="BAAARW010000020">
    <property type="protein sequence ID" value="GAA2430775.1"/>
    <property type="molecule type" value="Genomic_DNA"/>
</dbReference>
<organism evidence="2 3">
    <name type="scientific">Actinomadura vinacea</name>
    <dbReference type="NCBI Taxonomy" id="115336"/>
    <lineage>
        <taxon>Bacteria</taxon>
        <taxon>Bacillati</taxon>
        <taxon>Actinomycetota</taxon>
        <taxon>Actinomycetes</taxon>
        <taxon>Streptosporangiales</taxon>
        <taxon>Thermomonosporaceae</taxon>
        <taxon>Actinomadura</taxon>
    </lineage>
</organism>
<accession>A0ABN3JHP3</accession>
<sequence length="207" mass="21322">MTTTDQLIADYLDRLDAAARDLPEARRADLLAEIREHITVALAESADRTEVGVPNVLDRLGDPVEIVREAAGDAGAVAPVRTHRRGILGAFGVAGVVTALLLVVAGVFVPVIGTIVGAALVWLLAPWPARHKLLVAVAWPVGLGMGGWFAGPGASESATCTPDGACTTDGLPIEAQMGLGLAMMIGAVLATALVIRHDRRKADTGAG</sequence>
<feature type="transmembrane region" description="Helical" evidence="1">
    <location>
        <begin position="177"/>
        <end position="195"/>
    </location>
</feature>
<keyword evidence="3" id="KW-1185">Reference proteome</keyword>
<gene>
    <name evidence="2" type="ORF">GCM10010191_50520</name>
</gene>